<dbReference type="GO" id="GO:0007189">
    <property type="term" value="P:adenylate cyclase-activating G protein-coupled receptor signaling pathway"/>
    <property type="evidence" value="ECO:0007669"/>
    <property type="project" value="TreeGrafter"/>
</dbReference>
<feature type="region of interest" description="Disordered" evidence="5">
    <location>
        <begin position="245"/>
        <end position="268"/>
    </location>
</feature>
<keyword evidence="9" id="KW-1185">Reference proteome</keyword>
<dbReference type="InterPro" id="IPR017981">
    <property type="entry name" value="GPCR_2-like_7TM"/>
</dbReference>
<evidence type="ECO:0000256" key="4">
    <source>
        <dbReference type="ARBA" id="ARBA00023136"/>
    </source>
</evidence>
<name>A0A3M7S451_BRAPC</name>
<evidence type="ECO:0000256" key="5">
    <source>
        <dbReference type="SAM" id="MobiDB-lite"/>
    </source>
</evidence>
<keyword evidence="3 6" id="KW-1133">Transmembrane helix</keyword>
<sequence>MFSNLKFIKRSIILITIIRHNMSSNVSVNKTKSTTASVHTNLCISICLSQVLITISLSKFNFDSRICQSFALLNHYVFITIFAWLMNEAFNLYITITYAAHQTSPLNDSGSQWKFYLLGWLIPAIIVFIIFLTNSDDYFHDKMCWFNLDNIWINVSPALSILAISILVMVFSAKEHTEISYTKTEKSNKASFLFIFYFLLNEEVRKKLRESKKLERLEKKEKKSQMSNLNDLIMETMFKIKRDEIDEEEEDDEEDEEEEQVETKTRNSFSKLYKSSQKNYIKSPTNDSKGNDLWLKSTNSKTVKFESPLSQGRNSHARDPLVLDLNSTAKKNEMMHLVLNPSDEDNRDYENQVWPHLKEKYYKNSSICLNKFNSVNLGADFYESNEEKITSSSTFS</sequence>
<feature type="compositionally biased region" description="Acidic residues" evidence="5">
    <location>
        <begin position="245"/>
        <end position="260"/>
    </location>
</feature>
<dbReference type="PROSITE" id="PS50261">
    <property type="entry name" value="G_PROTEIN_RECEP_F2_4"/>
    <property type="match status" value="1"/>
</dbReference>
<evidence type="ECO:0000259" key="7">
    <source>
        <dbReference type="PROSITE" id="PS50261"/>
    </source>
</evidence>
<evidence type="ECO:0000313" key="9">
    <source>
        <dbReference type="Proteomes" id="UP000276133"/>
    </source>
</evidence>
<protein>
    <submittedName>
        <fullName evidence="8">Adhesion G-coupled receptor L2-like</fullName>
    </submittedName>
</protein>
<keyword evidence="4 6" id="KW-0472">Membrane</keyword>
<evidence type="ECO:0000313" key="8">
    <source>
        <dbReference type="EMBL" id="RNA30400.1"/>
    </source>
</evidence>
<dbReference type="InterPro" id="IPR000832">
    <property type="entry name" value="GPCR_2_secretin-like"/>
</dbReference>
<dbReference type="Proteomes" id="UP000276133">
    <property type="component" value="Unassembled WGS sequence"/>
</dbReference>
<dbReference type="AlphaFoldDB" id="A0A3M7S451"/>
<dbReference type="PANTHER" id="PTHR12011">
    <property type="entry name" value="ADHESION G-PROTEIN COUPLED RECEPTOR"/>
    <property type="match status" value="1"/>
</dbReference>
<feature type="transmembrane region" description="Helical" evidence="6">
    <location>
        <begin position="113"/>
        <end position="131"/>
    </location>
</feature>
<gene>
    <name evidence="8" type="ORF">BpHYR1_041109</name>
</gene>
<dbReference type="GO" id="GO:0004930">
    <property type="term" value="F:G protein-coupled receptor activity"/>
    <property type="evidence" value="ECO:0007669"/>
    <property type="project" value="InterPro"/>
</dbReference>
<dbReference type="Gene3D" id="1.20.1070.10">
    <property type="entry name" value="Rhodopsin 7-helix transmembrane proteins"/>
    <property type="match status" value="1"/>
</dbReference>
<evidence type="ECO:0000256" key="3">
    <source>
        <dbReference type="ARBA" id="ARBA00022989"/>
    </source>
</evidence>
<feature type="domain" description="G-protein coupled receptors family 2 profile 2" evidence="7">
    <location>
        <begin position="1"/>
        <end position="170"/>
    </location>
</feature>
<evidence type="ECO:0000256" key="2">
    <source>
        <dbReference type="ARBA" id="ARBA00022692"/>
    </source>
</evidence>
<dbReference type="GO" id="GO:0005886">
    <property type="term" value="C:plasma membrane"/>
    <property type="evidence" value="ECO:0007669"/>
    <property type="project" value="TreeGrafter"/>
</dbReference>
<feature type="transmembrane region" description="Helical" evidence="6">
    <location>
        <begin position="77"/>
        <end position="101"/>
    </location>
</feature>
<dbReference type="OrthoDB" id="547680at2759"/>
<dbReference type="EMBL" id="REGN01002089">
    <property type="protein sequence ID" value="RNA30400.1"/>
    <property type="molecule type" value="Genomic_DNA"/>
</dbReference>
<dbReference type="Pfam" id="PF00002">
    <property type="entry name" value="7tm_2"/>
    <property type="match status" value="1"/>
</dbReference>
<evidence type="ECO:0000256" key="1">
    <source>
        <dbReference type="ARBA" id="ARBA00004141"/>
    </source>
</evidence>
<dbReference type="PANTHER" id="PTHR12011:SF470">
    <property type="entry name" value="ADHESION G PROTEIN-COUPLED RECEPTOR L2-LIKE"/>
    <property type="match status" value="1"/>
</dbReference>
<keyword evidence="8" id="KW-0675">Receptor</keyword>
<feature type="transmembrane region" description="Helical" evidence="6">
    <location>
        <begin position="151"/>
        <end position="173"/>
    </location>
</feature>
<accession>A0A3M7S451</accession>
<comment type="caution">
    <text evidence="8">The sequence shown here is derived from an EMBL/GenBank/DDBJ whole genome shotgun (WGS) entry which is preliminary data.</text>
</comment>
<dbReference type="GO" id="GO:0007166">
    <property type="term" value="P:cell surface receptor signaling pathway"/>
    <property type="evidence" value="ECO:0007669"/>
    <property type="project" value="InterPro"/>
</dbReference>
<evidence type="ECO:0000256" key="6">
    <source>
        <dbReference type="SAM" id="Phobius"/>
    </source>
</evidence>
<proteinExistence type="predicted"/>
<keyword evidence="2 6" id="KW-0812">Transmembrane</keyword>
<feature type="transmembrane region" description="Helical" evidence="6">
    <location>
        <begin position="38"/>
        <end position="57"/>
    </location>
</feature>
<dbReference type="STRING" id="10195.A0A3M7S451"/>
<organism evidence="8 9">
    <name type="scientific">Brachionus plicatilis</name>
    <name type="common">Marine rotifer</name>
    <name type="synonym">Brachionus muelleri</name>
    <dbReference type="NCBI Taxonomy" id="10195"/>
    <lineage>
        <taxon>Eukaryota</taxon>
        <taxon>Metazoa</taxon>
        <taxon>Spiralia</taxon>
        <taxon>Gnathifera</taxon>
        <taxon>Rotifera</taxon>
        <taxon>Eurotatoria</taxon>
        <taxon>Monogononta</taxon>
        <taxon>Pseudotrocha</taxon>
        <taxon>Ploima</taxon>
        <taxon>Brachionidae</taxon>
        <taxon>Brachionus</taxon>
    </lineage>
</organism>
<comment type="subcellular location">
    <subcellularLocation>
        <location evidence="1">Membrane</location>
        <topology evidence="1">Multi-pass membrane protein</topology>
    </subcellularLocation>
</comment>
<reference evidence="8 9" key="1">
    <citation type="journal article" date="2018" name="Sci. Rep.">
        <title>Genomic signatures of local adaptation to the degree of environmental predictability in rotifers.</title>
        <authorList>
            <person name="Franch-Gras L."/>
            <person name="Hahn C."/>
            <person name="Garcia-Roger E.M."/>
            <person name="Carmona M.J."/>
            <person name="Serra M."/>
            <person name="Gomez A."/>
        </authorList>
    </citation>
    <scope>NUCLEOTIDE SEQUENCE [LARGE SCALE GENOMIC DNA]</scope>
    <source>
        <strain evidence="8">HYR1</strain>
    </source>
</reference>